<dbReference type="EMBL" id="WJQU01000003">
    <property type="protein sequence ID" value="KAJ6637237.1"/>
    <property type="molecule type" value="Genomic_DNA"/>
</dbReference>
<name>A0A9Q0MSJ6_9DIPT</name>
<evidence type="ECO:0000313" key="3">
    <source>
        <dbReference type="Proteomes" id="UP001151699"/>
    </source>
</evidence>
<organism evidence="2 3">
    <name type="scientific">Pseudolycoriella hygida</name>
    <dbReference type="NCBI Taxonomy" id="35572"/>
    <lineage>
        <taxon>Eukaryota</taxon>
        <taxon>Metazoa</taxon>
        <taxon>Ecdysozoa</taxon>
        <taxon>Arthropoda</taxon>
        <taxon>Hexapoda</taxon>
        <taxon>Insecta</taxon>
        <taxon>Pterygota</taxon>
        <taxon>Neoptera</taxon>
        <taxon>Endopterygota</taxon>
        <taxon>Diptera</taxon>
        <taxon>Nematocera</taxon>
        <taxon>Sciaroidea</taxon>
        <taxon>Sciaridae</taxon>
        <taxon>Pseudolycoriella</taxon>
    </lineage>
</organism>
<dbReference type="PANTHER" id="PTHR47890">
    <property type="entry name" value="LD24308P"/>
    <property type="match status" value="1"/>
</dbReference>
<keyword evidence="1" id="KW-0732">Signal</keyword>
<comment type="caution">
    <text evidence="2">The sequence shown here is derived from an EMBL/GenBank/DDBJ whole genome shotgun (WGS) entry which is preliminary data.</text>
</comment>
<accession>A0A9Q0MSJ6</accession>
<sequence length="640" mass="73255">MAKIVLIITVLVLSKISLSVSENNSTIRRSFSNRQINYDNELSKIDAVRQRYFDLENEIWLELKKNENQQSALRKIHQYHLSFYAENLEFGVDFSLFETGERDLLNEVKFINDSVQTVTKKNLQKNEQNFNKIPSVEFAGRYREFIRAMEAIHNITKDNDLFGNIKKKGDLQNCMTSKILTESTNQKLYEYYVDVSAAQLKAYSLVQLSYMFLTVYNQNNSAIFAQNLRMLFNERTIQTQERVRSLMEQSGRETWNCDLEPNEYGRKGVSNQVTKLVQGYIDNEVNLNPTNDCKKECSDYTLTKNYQCYNGTLCDPARDAPGIRKCLGNVVNCQFIEGDMKICPSVADRSRNYQFITLNSGKTLGTAGICEVDETEASSWTRWFVQCSNCFCYCDEESKDSDRYFSLQPVLSDTDRNMVITGVSIIKDKRTFYWQITQRKLVKKGQVENAPNDSRKPFKQLKIINVKEDLNLKEGIDFHTLSWENRSVNLDTLIAPAGSILTGIKFNVEKGHLCLQIRATKFDFNSGTLIDVGNSPWISSPSTNRTPILLQNADKSDRSSSKSIPDITPNRYIEFQPTDIEKDAAQTTVPFIDTEIVEPIRPTILSGVGLYYKGQNGYGGFIAPKIVTYDFAPHIKTQFS</sequence>
<reference evidence="2" key="1">
    <citation type="submission" date="2022-07" db="EMBL/GenBank/DDBJ databases">
        <authorList>
            <person name="Trinca V."/>
            <person name="Uliana J.V.C."/>
            <person name="Torres T.T."/>
            <person name="Ward R.J."/>
            <person name="Monesi N."/>
        </authorList>
    </citation>
    <scope>NUCLEOTIDE SEQUENCE</scope>
    <source>
        <strain evidence="2">HSMRA1968</strain>
        <tissue evidence="2">Whole embryos</tissue>
    </source>
</reference>
<proteinExistence type="predicted"/>
<dbReference type="Pfam" id="PF16061">
    <property type="entry name" value="DUF4803"/>
    <property type="match status" value="1"/>
</dbReference>
<evidence type="ECO:0000313" key="2">
    <source>
        <dbReference type="EMBL" id="KAJ6637237.1"/>
    </source>
</evidence>
<protein>
    <submittedName>
        <fullName evidence="2">Uncharacterized protein</fullName>
    </submittedName>
</protein>
<keyword evidence="3" id="KW-1185">Reference proteome</keyword>
<dbReference type="OrthoDB" id="6366357at2759"/>
<dbReference type="Proteomes" id="UP001151699">
    <property type="component" value="Chromosome X"/>
</dbReference>
<dbReference type="InterPro" id="IPR032062">
    <property type="entry name" value="DUF4803"/>
</dbReference>
<dbReference type="AlphaFoldDB" id="A0A9Q0MSJ6"/>
<feature type="signal peptide" evidence="1">
    <location>
        <begin position="1"/>
        <end position="21"/>
    </location>
</feature>
<gene>
    <name evidence="2" type="ORF">Bhyg_09967</name>
</gene>
<feature type="chain" id="PRO_5040425952" evidence="1">
    <location>
        <begin position="22"/>
        <end position="640"/>
    </location>
</feature>
<dbReference type="PANTHER" id="PTHR47890:SF1">
    <property type="entry name" value="LD24308P"/>
    <property type="match status" value="1"/>
</dbReference>
<evidence type="ECO:0000256" key="1">
    <source>
        <dbReference type="SAM" id="SignalP"/>
    </source>
</evidence>